<feature type="chain" id="PRO_5026026499" description="CBM2 domain-containing protein" evidence="1">
    <location>
        <begin position="31"/>
        <end position="146"/>
    </location>
</feature>
<dbReference type="RefSeq" id="WP_173153567.1">
    <property type="nucleotide sequence ID" value="NZ_AP022871.1"/>
</dbReference>
<evidence type="ECO:0000313" key="3">
    <source>
        <dbReference type="EMBL" id="BCB83307.1"/>
    </source>
</evidence>
<gene>
    <name evidence="3" type="ORF">Psuf_006200</name>
</gene>
<organism evidence="3 4">
    <name type="scientific">Phytohabitans suffuscus</name>
    <dbReference type="NCBI Taxonomy" id="624315"/>
    <lineage>
        <taxon>Bacteria</taxon>
        <taxon>Bacillati</taxon>
        <taxon>Actinomycetota</taxon>
        <taxon>Actinomycetes</taxon>
        <taxon>Micromonosporales</taxon>
        <taxon>Micromonosporaceae</taxon>
    </lineage>
</organism>
<reference evidence="3 4" key="1">
    <citation type="submission" date="2020-03" db="EMBL/GenBank/DDBJ databases">
        <title>Whole genome shotgun sequence of Phytohabitans suffuscus NBRC 105367.</title>
        <authorList>
            <person name="Komaki H."/>
            <person name="Tamura T."/>
        </authorList>
    </citation>
    <scope>NUCLEOTIDE SEQUENCE [LARGE SCALE GENOMIC DNA]</scope>
    <source>
        <strain evidence="3 4">NBRC 105367</strain>
    </source>
</reference>
<dbReference type="GO" id="GO:0004553">
    <property type="term" value="F:hydrolase activity, hydrolyzing O-glycosyl compounds"/>
    <property type="evidence" value="ECO:0007669"/>
    <property type="project" value="InterPro"/>
</dbReference>
<dbReference type="InterPro" id="IPR008965">
    <property type="entry name" value="CBM2/CBM3_carb-bd_dom_sf"/>
</dbReference>
<dbReference type="GO" id="GO:0030247">
    <property type="term" value="F:polysaccharide binding"/>
    <property type="evidence" value="ECO:0007669"/>
    <property type="project" value="UniProtKB-UniRule"/>
</dbReference>
<name>A0A6F8YB63_9ACTN</name>
<feature type="domain" description="CBM2" evidence="2">
    <location>
        <begin position="30"/>
        <end position="144"/>
    </location>
</feature>
<dbReference type="SUPFAM" id="SSF49384">
    <property type="entry name" value="Carbohydrate-binding domain"/>
    <property type="match status" value="1"/>
</dbReference>
<dbReference type="EMBL" id="AP022871">
    <property type="protein sequence ID" value="BCB83307.1"/>
    <property type="molecule type" value="Genomic_DNA"/>
</dbReference>
<evidence type="ECO:0000256" key="1">
    <source>
        <dbReference type="SAM" id="SignalP"/>
    </source>
</evidence>
<accession>A0A6F8YB63</accession>
<dbReference type="InterPro" id="IPR001919">
    <property type="entry name" value="CBD2"/>
</dbReference>
<evidence type="ECO:0000313" key="4">
    <source>
        <dbReference type="Proteomes" id="UP000503011"/>
    </source>
</evidence>
<sequence>MNRSSLLRRLLAVVAGVAVLAPLAPAPASAAAPAPAVSVADIVCQVQLVRQGPNFVVNVVVVNTEPVPLTNWTIRFTVPSATTVGYPNHATLTRVGTDGTLTPVHYYATLAPGAAAVVGFNGTILVPGQWPYAFHLNGMPCPINYY</sequence>
<reference evidence="3 4" key="2">
    <citation type="submission" date="2020-03" db="EMBL/GenBank/DDBJ databases">
        <authorList>
            <person name="Ichikawa N."/>
            <person name="Kimura A."/>
            <person name="Kitahashi Y."/>
            <person name="Uohara A."/>
        </authorList>
    </citation>
    <scope>NUCLEOTIDE SEQUENCE [LARGE SCALE GENOMIC DNA]</scope>
    <source>
        <strain evidence="3 4">NBRC 105367</strain>
    </source>
</reference>
<keyword evidence="4" id="KW-1185">Reference proteome</keyword>
<dbReference type="Gene3D" id="2.60.40.290">
    <property type="match status" value="1"/>
</dbReference>
<dbReference type="GO" id="GO:0005975">
    <property type="term" value="P:carbohydrate metabolic process"/>
    <property type="evidence" value="ECO:0007669"/>
    <property type="project" value="InterPro"/>
</dbReference>
<proteinExistence type="predicted"/>
<dbReference type="InterPro" id="IPR012291">
    <property type="entry name" value="CBM2_carb-bd_dom_sf"/>
</dbReference>
<evidence type="ECO:0000259" key="2">
    <source>
        <dbReference type="PROSITE" id="PS51173"/>
    </source>
</evidence>
<dbReference type="KEGG" id="psuu:Psuf_006200"/>
<dbReference type="Proteomes" id="UP000503011">
    <property type="component" value="Chromosome"/>
</dbReference>
<keyword evidence="1" id="KW-0732">Signal</keyword>
<feature type="signal peptide" evidence="1">
    <location>
        <begin position="1"/>
        <end position="30"/>
    </location>
</feature>
<dbReference type="SMART" id="SM00637">
    <property type="entry name" value="CBD_II"/>
    <property type="match status" value="1"/>
</dbReference>
<dbReference type="AlphaFoldDB" id="A0A6F8YB63"/>
<dbReference type="Pfam" id="PF00553">
    <property type="entry name" value="CBM_2"/>
    <property type="match status" value="1"/>
</dbReference>
<dbReference type="PROSITE" id="PS51173">
    <property type="entry name" value="CBM2"/>
    <property type="match status" value="1"/>
</dbReference>
<protein>
    <recommendedName>
        <fullName evidence="2">CBM2 domain-containing protein</fullName>
    </recommendedName>
</protein>